<dbReference type="AlphaFoldDB" id="A0A4C1VIY5"/>
<keyword evidence="2" id="KW-1185">Reference proteome</keyword>
<comment type="caution">
    <text evidence="1">The sequence shown here is derived from an EMBL/GenBank/DDBJ whole genome shotgun (WGS) entry which is preliminary data.</text>
</comment>
<evidence type="ECO:0000313" key="1">
    <source>
        <dbReference type="EMBL" id="GBP37665.1"/>
    </source>
</evidence>
<name>A0A4C1VIY5_EUMVA</name>
<reference evidence="1 2" key="1">
    <citation type="journal article" date="2019" name="Commun. Biol.">
        <title>The bagworm genome reveals a unique fibroin gene that provides high tensile strength.</title>
        <authorList>
            <person name="Kono N."/>
            <person name="Nakamura H."/>
            <person name="Ohtoshi R."/>
            <person name="Tomita M."/>
            <person name="Numata K."/>
            <person name="Arakawa K."/>
        </authorList>
    </citation>
    <scope>NUCLEOTIDE SEQUENCE [LARGE SCALE GENOMIC DNA]</scope>
</reference>
<dbReference type="EMBL" id="BGZK01000337">
    <property type="protein sequence ID" value="GBP37665.1"/>
    <property type="molecule type" value="Genomic_DNA"/>
</dbReference>
<proteinExistence type="predicted"/>
<organism evidence="1 2">
    <name type="scientific">Eumeta variegata</name>
    <name type="common">Bagworm moth</name>
    <name type="synonym">Eumeta japonica</name>
    <dbReference type="NCBI Taxonomy" id="151549"/>
    <lineage>
        <taxon>Eukaryota</taxon>
        <taxon>Metazoa</taxon>
        <taxon>Ecdysozoa</taxon>
        <taxon>Arthropoda</taxon>
        <taxon>Hexapoda</taxon>
        <taxon>Insecta</taxon>
        <taxon>Pterygota</taxon>
        <taxon>Neoptera</taxon>
        <taxon>Endopterygota</taxon>
        <taxon>Lepidoptera</taxon>
        <taxon>Glossata</taxon>
        <taxon>Ditrysia</taxon>
        <taxon>Tineoidea</taxon>
        <taxon>Psychidae</taxon>
        <taxon>Oiketicinae</taxon>
        <taxon>Eumeta</taxon>
    </lineage>
</organism>
<evidence type="ECO:0000313" key="2">
    <source>
        <dbReference type="Proteomes" id="UP000299102"/>
    </source>
</evidence>
<sequence>MYCIGSLYYLRPSHTAASRPVALPFTLIFTVLERDVQDRRGLKEDIVTGIEKDILPWLCDLEKRMMNENEVGRGRAFDRGLMGARVRERGRYCHNSRTCLCRGYVSRREFLSGVSACFARAPKSRRSLRRIV</sequence>
<dbReference type="Proteomes" id="UP000299102">
    <property type="component" value="Unassembled WGS sequence"/>
</dbReference>
<protein>
    <submittedName>
        <fullName evidence="1">Uncharacterized protein</fullName>
    </submittedName>
</protein>
<accession>A0A4C1VIY5</accession>
<gene>
    <name evidence="1" type="ORF">EVAR_23713_1</name>
</gene>